<dbReference type="InterPro" id="IPR027267">
    <property type="entry name" value="AH/BAR_dom_sf"/>
</dbReference>
<organism evidence="5 6">
    <name type="scientific">Trichoderma harzianum</name>
    <name type="common">Hypocrea lixii</name>
    <dbReference type="NCBI Taxonomy" id="5544"/>
    <lineage>
        <taxon>Eukaryota</taxon>
        <taxon>Fungi</taxon>
        <taxon>Dikarya</taxon>
        <taxon>Ascomycota</taxon>
        <taxon>Pezizomycotina</taxon>
        <taxon>Sordariomycetes</taxon>
        <taxon>Hypocreomycetidae</taxon>
        <taxon>Hypocreales</taxon>
        <taxon>Hypocreaceae</taxon>
        <taxon>Trichoderma</taxon>
    </lineage>
</organism>
<feature type="compositionally biased region" description="Polar residues" evidence="2">
    <location>
        <begin position="295"/>
        <end position="318"/>
    </location>
</feature>
<keyword evidence="1" id="KW-0254">Endocytosis</keyword>
<dbReference type="CDD" id="cd07650">
    <property type="entry name" value="F-BAR_Syp1p_like"/>
    <property type="match status" value="1"/>
</dbReference>
<feature type="region of interest" description="Disordered" evidence="2">
    <location>
        <begin position="358"/>
        <end position="511"/>
    </location>
</feature>
<dbReference type="AlphaFoldDB" id="A0A2K0UMX9"/>
<dbReference type="OrthoDB" id="331602at2759"/>
<dbReference type="EMBL" id="MTYI01000016">
    <property type="protein sequence ID" value="PNP59114.1"/>
    <property type="molecule type" value="Genomic_DNA"/>
</dbReference>
<dbReference type="GO" id="GO:0030139">
    <property type="term" value="C:endocytic vesicle"/>
    <property type="evidence" value="ECO:0007669"/>
    <property type="project" value="TreeGrafter"/>
</dbReference>
<dbReference type="GO" id="GO:0032185">
    <property type="term" value="P:septin cytoskeleton organization"/>
    <property type="evidence" value="ECO:0007669"/>
    <property type="project" value="TreeGrafter"/>
</dbReference>
<dbReference type="PANTHER" id="PTHR23065">
    <property type="entry name" value="PROLINE-SERINE-THREONINE PHOSPHATASE INTERACTING PROTEIN 1"/>
    <property type="match status" value="1"/>
</dbReference>
<feature type="domain" description="FCH" evidence="3">
    <location>
        <begin position="62"/>
        <end position="134"/>
    </location>
</feature>
<dbReference type="Pfam" id="PF10291">
    <property type="entry name" value="muHD"/>
    <property type="match status" value="1"/>
</dbReference>
<dbReference type="GO" id="GO:0032153">
    <property type="term" value="C:cell division site"/>
    <property type="evidence" value="ECO:0007669"/>
    <property type="project" value="TreeGrafter"/>
</dbReference>
<gene>
    <name evidence="5" type="ORF">THARTR1_01362</name>
</gene>
<evidence type="ECO:0000313" key="5">
    <source>
        <dbReference type="EMBL" id="PNP59114.1"/>
    </source>
</evidence>
<dbReference type="InterPro" id="IPR001060">
    <property type="entry name" value="FCH_dom"/>
</dbReference>
<feature type="domain" description="Muniscin C-terminal" evidence="4">
    <location>
        <begin position="681"/>
        <end position="906"/>
    </location>
</feature>
<feature type="compositionally biased region" description="Polar residues" evidence="2">
    <location>
        <begin position="635"/>
        <end position="646"/>
    </location>
</feature>
<evidence type="ECO:0000313" key="6">
    <source>
        <dbReference type="Proteomes" id="UP000236290"/>
    </source>
</evidence>
<evidence type="ECO:0000259" key="4">
    <source>
        <dbReference type="Pfam" id="PF10291"/>
    </source>
</evidence>
<dbReference type="GO" id="GO:0005886">
    <property type="term" value="C:plasma membrane"/>
    <property type="evidence" value="ECO:0007669"/>
    <property type="project" value="TreeGrafter"/>
</dbReference>
<name>A0A2K0UMX9_TRIHA</name>
<dbReference type="PANTHER" id="PTHR23065:SF54">
    <property type="entry name" value="SUPPRESSOR OF YEAST PROFILIN DELETION"/>
    <property type="match status" value="1"/>
</dbReference>
<dbReference type="FunFam" id="1.20.1270.60:FF:000102">
    <property type="entry name" value="WGS project CABT00000000 data, contig 2.23"/>
    <property type="match status" value="1"/>
</dbReference>
<feature type="region of interest" description="Disordered" evidence="2">
    <location>
        <begin position="178"/>
        <end position="200"/>
    </location>
</feature>
<feature type="compositionally biased region" description="Polar residues" evidence="2">
    <location>
        <begin position="454"/>
        <end position="466"/>
    </location>
</feature>
<dbReference type="Pfam" id="PF00611">
    <property type="entry name" value="FCH"/>
    <property type="match status" value="1"/>
</dbReference>
<reference evidence="5 6" key="1">
    <citation type="submission" date="2017-02" db="EMBL/GenBank/DDBJ databases">
        <title>Genomes of Trichoderma spp. with biocontrol activity.</title>
        <authorList>
            <person name="Gardiner D."/>
            <person name="Kazan K."/>
            <person name="Vos C."/>
            <person name="Harvey P."/>
        </authorList>
    </citation>
    <scope>NUCLEOTIDE SEQUENCE [LARGE SCALE GENOMIC DNA]</scope>
    <source>
        <strain evidence="5 6">Tr1</strain>
    </source>
</reference>
<sequence>MDETARTEYPAMLVSRGAAPCDFEHPRCLEVSAGAFARRNGLTNRPGGAIGVQAHLQPGQAVQTLNDRMKRINRINLEIADWLQERRRVEEQYVLGMRKLAQFKSPNAQSELGVFQLPWSRIIESVERIAQSHQLFADRLGNDVEQPLRGFPQRQDVQNMTNISNNLTVMARELDDARDKSDKLTKKGGKASTQKVDAASSKLESATQQWESQSPFIFETLQVLDESRINLLRDLLTQFQTHESDRAQRDSDISVETLAMMLEISTEREVQSFVQKVTAGKAQLPSRTATRRSTTHMSQNSAASQPSVPSTPNTSQPPQEDDASEHNSVPNSEAKPESKLRRLGTMFGGRRRQSVHAGFGQLSLSPQKAPGPTFGRLGSSHGRGVSPMTSSSNLHESNRLSILPEMPDQTRRPQSSSDAMHRDRGEEGGPSTNGNTNGFGTGESLLDTQAPDMPSSSATNGNLNVEQQQQQQQQFQQQQQQPEAAAVNPPPSQQSQQEPVSPTSKDEEGFTIRAPMNDPISEAQREAANDENDQLFKLNIQNKPIEEEDPEAAQAALSSVANTLKMGSVNRRSMTVRGRRDVRNTIYAPVLHFPESYSDNAIPAMPAIPSSPPRPPSSRPAAVAALASEASAASDTQSVRSGNSLGSAHPKHPELTAPGLNASIIETVSVLFEGGVRRRLCQDLERIGPNRIFVHNASPDQPDQFALDLSHISKTATAFSYRVFADESEAPSLGQHAPLLINPAWKPQGDKLGLLLQYQLNPECKWTAPVTLHNVVFVVSYEGRAIGAQTKPSGTHLKDKHLVYWRLGDVTLTEVTQKIVCRIVGADGVEPQPGHVEARWEYAVSGEDVVGSGISISRLEVVPSKDAVESDPFADENPASSNPSLVEPAWVDVPVTRKLVSGKYEGK</sequence>
<feature type="region of interest" description="Disordered" evidence="2">
    <location>
        <begin position="277"/>
        <end position="341"/>
    </location>
</feature>
<dbReference type="InterPro" id="IPR018808">
    <property type="entry name" value="Muniscin_C"/>
</dbReference>
<accession>A0A2K0UMX9</accession>
<dbReference type="Gene3D" id="1.20.1270.60">
    <property type="entry name" value="Arfaptin homology (AH) domain/BAR domain"/>
    <property type="match status" value="1"/>
</dbReference>
<feature type="region of interest" description="Disordered" evidence="2">
    <location>
        <begin position="604"/>
        <end position="657"/>
    </location>
</feature>
<evidence type="ECO:0000259" key="3">
    <source>
        <dbReference type="Pfam" id="PF00611"/>
    </source>
</evidence>
<comment type="caution">
    <text evidence="5">The sequence shown here is derived from an EMBL/GenBank/DDBJ whole genome shotgun (WGS) entry which is preliminary data.</text>
</comment>
<dbReference type="Proteomes" id="UP000236290">
    <property type="component" value="Unassembled WGS sequence"/>
</dbReference>
<feature type="compositionally biased region" description="Low complexity" evidence="2">
    <location>
        <begin position="467"/>
        <end position="481"/>
    </location>
</feature>
<feature type="compositionally biased region" description="Low complexity" evidence="2">
    <location>
        <begin position="429"/>
        <end position="438"/>
    </location>
</feature>
<evidence type="ECO:0008006" key="7">
    <source>
        <dbReference type="Google" id="ProtNLM"/>
    </source>
</evidence>
<feature type="compositionally biased region" description="Low complexity" evidence="2">
    <location>
        <begin position="619"/>
        <end position="634"/>
    </location>
</feature>
<evidence type="ECO:0000256" key="2">
    <source>
        <dbReference type="SAM" id="MobiDB-lite"/>
    </source>
</evidence>
<feature type="compositionally biased region" description="Low complexity" evidence="2">
    <location>
        <begin position="493"/>
        <end position="503"/>
    </location>
</feature>
<protein>
    <recommendedName>
        <fullName evidence="7">MHD domain-containing protein</fullName>
    </recommendedName>
</protein>
<dbReference type="GO" id="GO:0006897">
    <property type="term" value="P:endocytosis"/>
    <property type="evidence" value="ECO:0007669"/>
    <property type="project" value="UniProtKB-KW"/>
</dbReference>
<evidence type="ECO:0000256" key="1">
    <source>
        <dbReference type="ARBA" id="ARBA00022583"/>
    </source>
</evidence>
<proteinExistence type="predicted"/>
<feature type="compositionally biased region" description="Pro residues" evidence="2">
    <location>
        <begin position="609"/>
        <end position="618"/>
    </location>
</feature>
<dbReference type="SUPFAM" id="SSF103657">
    <property type="entry name" value="BAR/IMD domain-like"/>
    <property type="match status" value="1"/>
</dbReference>
<feature type="region of interest" description="Disordered" evidence="2">
    <location>
        <begin position="867"/>
        <end position="887"/>
    </location>
</feature>